<dbReference type="InterPro" id="IPR003680">
    <property type="entry name" value="Flavodoxin_fold"/>
</dbReference>
<name>A0A5J5ITH7_9MICO</name>
<dbReference type="GO" id="GO:0003955">
    <property type="term" value="F:NAD(P)H dehydrogenase (quinone) activity"/>
    <property type="evidence" value="ECO:0007669"/>
    <property type="project" value="TreeGrafter"/>
</dbReference>
<evidence type="ECO:0000256" key="1">
    <source>
        <dbReference type="ARBA" id="ARBA00006252"/>
    </source>
</evidence>
<comment type="similarity">
    <text evidence="1">Belongs to the NAD(P)H dehydrogenase (quinone) family.</text>
</comment>
<accession>A0A5J5ITH7</accession>
<proteinExistence type="inferred from homology"/>
<dbReference type="PANTHER" id="PTHR10204">
    <property type="entry name" value="NAD P H OXIDOREDUCTASE-RELATED"/>
    <property type="match status" value="1"/>
</dbReference>
<dbReference type="SUPFAM" id="SSF52218">
    <property type="entry name" value="Flavoproteins"/>
    <property type="match status" value="1"/>
</dbReference>
<dbReference type="PANTHER" id="PTHR10204:SF34">
    <property type="entry name" value="NAD(P)H DEHYDROGENASE [QUINONE] 1 ISOFORM 1"/>
    <property type="match status" value="1"/>
</dbReference>
<protein>
    <submittedName>
        <fullName evidence="4">NAD(P)H-dependent oxidoreductase</fullName>
    </submittedName>
</protein>
<keyword evidence="2" id="KW-0560">Oxidoreductase</keyword>
<dbReference type="RefSeq" id="WP_150417805.1">
    <property type="nucleotide sequence ID" value="NZ_VYRZ01000001.1"/>
</dbReference>
<organism evidence="4 5">
    <name type="scientific">Microbacterium radiodurans</name>
    <dbReference type="NCBI Taxonomy" id="661398"/>
    <lineage>
        <taxon>Bacteria</taxon>
        <taxon>Bacillati</taxon>
        <taxon>Actinomycetota</taxon>
        <taxon>Actinomycetes</taxon>
        <taxon>Micrococcales</taxon>
        <taxon>Microbacteriaceae</taxon>
        <taxon>Microbacterium</taxon>
    </lineage>
</organism>
<evidence type="ECO:0000313" key="4">
    <source>
        <dbReference type="EMBL" id="KAA9089188.1"/>
    </source>
</evidence>
<gene>
    <name evidence="4" type="ORF">F6B42_01440</name>
</gene>
<dbReference type="Proteomes" id="UP000327039">
    <property type="component" value="Unassembled WGS sequence"/>
</dbReference>
<dbReference type="InterPro" id="IPR029039">
    <property type="entry name" value="Flavoprotein-like_sf"/>
</dbReference>
<feature type="domain" description="Flavodoxin-like fold" evidence="3">
    <location>
        <begin position="1"/>
        <end position="184"/>
    </location>
</feature>
<evidence type="ECO:0000256" key="2">
    <source>
        <dbReference type="ARBA" id="ARBA00023002"/>
    </source>
</evidence>
<dbReference type="AlphaFoldDB" id="A0A5J5ITH7"/>
<reference evidence="5" key="1">
    <citation type="submission" date="2019-09" db="EMBL/GenBank/DDBJ databases">
        <title>Mumia zhuanghuii sp. nov. isolated from the intestinal contents of plateau pika (Ochotona curzoniae) in the Qinghai-Tibet plateau of China.</title>
        <authorList>
            <person name="Tian Z."/>
        </authorList>
    </citation>
    <scope>NUCLEOTIDE SEQUENCE [LARGE SCALE GENOMIC DNA]</scope>
    <source>
        <strain evidence="5">DSM 25564</strain>
    </source>
</reference>
<dbReference type="OrthoDB" id="9798454at2"/>
<dbReference type="InterPro" id="IPR051545">
    <property type="entry name" value="NAD(P)H_dehydrogenase_qn"/>
</dbReference>
<dbReference type="Gene3D" id="3.40.50.360">
    <property type="match status" value="1"/>
</dbReference>
<dbReference type="EMBL" id="VYRZ01000001">
    <property type="protein sequence ID" value="KAA9089188.1"/>
    <property type="molecule type" value="Genomic_DNA"/>
</dbReference>
<dbReference type="Pfam" id="PF02525">
    <property type="entry name" value="Flavodoxin_2"/>
    <property type="match status" value="1"/>
</dbReference>
<sequence length="194" mass="20995">MSTLIVTAHPDPSSLTHAVATRLAEDLSAAHEPVEVADLAAEGFDPRFTLADRRSYVVAGEYPGDVAAEMARIDRADHLVLVFPVYWWSMPALLKGWIDRVFVNGWAFGVGEGDSIRPGMQRLTTHLVPIAASDAALYDRRGYDTSLRTQIENGIVDYCGSRRGVTAFLHESESEGVAARLDAVVAEVAGAIRG</sequence>
<keyword evidence="5" id="KW-1185">Reference proteome</keyword>
<comment type="caution">
    <text evidence="4">The sequence shown here is derived from an EMBL/GenBank/DDBJ whole genome shotgun (WGS) entry which is preliminary data.</text>
</comment>
<evidence type="ECO:0000259" key="3">
    <source>
        <dbReference type="Pfam" id="PF02525"/>
    </source>
</evidence>
<dbReference type="GO" id="GO:0005829">
    <property type="term" value="C:cytosol"/>
    <property type="evidence" value="ECO:0007669"/>
    <property type="project" value="TreeGrafter"/>
</dbReference>
<evidence type="ECO:0000313" key="5">
    <source>
        <dbReference type="Proteomes" id="UP000327039"/>
    </source>
</evidence>